<keyword evidence="2" id="KW-1185">Reference proteome</keyword>
<accession>A0ACB9HIE0</accession>
<reference evidence="2" key="1">
    <citation type="journal article" date="2022" name="Mol. Ecol. Resour.">
        <title>The genomes of chicory, endive, great burdock and yacon provide insights into Asteraceae palaeo-polyploidization history and plant inulin production.</title>
        <authorList>
            <person name="Fan W."/>
            <person name="Wang S."/>
            <person name="Wang H."/>
            <person name="Wang A."/>
            <person name="Jiang F."/>
            <person name="Liu H."/>
            <person name="Zhao H."/>
            <person name="Xu D."/>
            <person name="Zhang Y."/>
        </authorList>
    </citation>
    <scope>NUCLEOTIDE SEQUENCE [LARGE SCALE GENOMIC DNA]</scope>
    <source>
        <strain evidence="2">cv. Yunnan</strain>
    </source>
</reference>
<evidence type="ECO:0000313" key="1">
    <source>
        <dbReference type="EMBL" id="KAI3795569.1"/>
    </source>
</evidence>
<reference evidence="1 2" key="2">
    <citation type="journal article" date="2022" name="Mol. Ecol. Resour.">
        <title>The genomes of chicory, endive, great burdock and yacon provide insights into Asteraceae paleo-polyploidization history and plant inulin production.</title>
        <authorList>
            <person name="Fan W."/>
            <person name="Wang S."/>
            <person name="Wang H."/>
            <person name="Wang A."/>
            <person name="Jiang F."/>
            <person name="Liu H."/>
            <person name="Zhao H."/>
            <person name="Xu D."/>
            <person name="Zhang Y."/>
        </authorList>
    </citation>
    <scope>NUCLEOTIDE SEQUENCE [LARGE SCALE GENOMIC DNA]</scope>
    <source>
        <strain evidence="2">cv. Yunnan</strain>
        <tissue evidence="1">Leaves</tissue>
    </source>
</reference>
<name>A0ACB9HIE0_9ASTR</name>
<organism evidence="1 2">
    <name type="scientific">Smallanthus sonchifolius</name>
    <dbReference type="NCBI Taxonomy" id="185202"/>
    <lineage>
        <taxon>Eukaryota</taxon>
        <taxon>Viridiplantae</taxon>
        <taxon>Streptophyta</taxon>
        <taxon>Embryophyta</taxon>
        <taxon>Tracheophyta</taxon>
        <taxon>Spermatophyta</taxon>
        <taxon>Magnoliopsida</taxon>
        <taxon>eudicotyledons</taxon>
        <taxon>Gunneridae</taxon>
        <taxon>Pentapetalae</taxon>
        <taxon>asterids</taxon>
        <taxon>campanulids</taxon>
        <taxon>Asterales</taxon>
        <taxon>Asteraceae</taxon>
        <taxon>Asteroideae</taxon>
        <taxon>Heliantheae alliance</taxon>
        <taxon>Millerieae</taxon>
        <taxon>Smallanthus</taxon>
    </lineage>
</organism>
<comment type="caution">
    <text evidence="1">The sequence shown here is derived from an EMBL/GenBank/DDBJ whole genome shotgun (WGS) entry which is preliminary data.</text>
</comment>
<gene>
    <name evidence="1" type="ORF">L1987_38224</name>
</gene>
<proteinExistence type="predicted"/>
<dbReference type="Proteomes" id="UP001056120">
    <property type="component" value="Linkage Group LG12"/>
</dbReference>
<protein>
    <submittedName>
        <fullName evidence="1">Uncharacterized protein</fullName>
    </submittedName>
</protein>
<dbReference type="EMBL" id="CM042029">
    <property type="protein sequence ID" value="KAI3795569.1"/>
    <property type="molecule type" value="Genomic_DNA"/>
</dbReference>
<evidence type="ECO:0000313" key="2">
    <source>
        <dbReference type="Proteomes" id="UP001056120"/>
    </source>
</evidence>
<sequence>MAYPPTIAHARIYHRSILSSRVGYFILQQSRIRGSTIFDFWEGFSLLAKVQLQRLTVTLFVLPWIGGHLRSVIMVLVAGAMLPSSMWILTTEIFKMPSKPFQH</sequence>